<dbReference type="RefSeq" id="WP_160196847.1">
    <property type="nucleotide sequence ID" value="NZ_QXXA01000006.1"/>
</dbReference>
<dbReference type="EMBL" id="QXXA01000006">
    <property type="protein sequence ID" value="NBI06360.1"/>
    <property type="molecule type" value="Genomic_DNA"/>
</dbReference>
<dbReference type="AlphaFoldDB" id="A0A845QW94"/>
<protein>
    <submittedName>
        <fullName evidence="1">YgiT-type zinc finger protein</fullName>
    </submittedName>
</protein>
<sequence length="126" mass="14848">MNNKLRCFLCGEELKEGISDVRAGWGRYRVRFYGVRALICEGCGDTIFSKYDVYIVQSLSKLFLELSFENRPKKMDLTNIYDLFIEDKNLIHSIDINNLNLYEKEGIFSFDRREIEVYLNSNIMHA</sequence>
<dbReference type="InterPro" id="IPR022453">
    <property type="entry name" value="Znf_MqsA-type"/>
</dbReference>
<dbReference type="Proteomes" id="UP000467132">
    <property type="component" value="Unassembled WGS sequence"/>
</dbReference>
<gene>
    <name evidence="1" type="ORF">D3Z33_05735</name>
</gene>
<reference evidence="1 2" key="1">
    <citation type="submission" date="2018-08" db="EMBL/GenBank/DDBJ databases">
        <title>Murine metabolic-syndrome-specific gut microbial biobank.</title>
        <authorList>
            <person name="Liu C."/>
        </authorList>
    </citation>
    <scope>NUCLEOTIDE SEQUENCE [LARGE SCALE GENOMIC DNA]</scope>
    <source>
        <strain evidence="1 2">583</strain>
    </source>
</reference>
<accession>A0A845QW94</accession>
<comment type="caution">
    <text evidence="1">The sequence shown here is derived from an EMBL/GenBank/DDBJ whole genome shotgun (WGS) entry which is preliminary data.</text>
</comment>
<name>A0A845QW94_9CLOT</name>
<evidence type="ECO:0000313" key="2">
    <source>
        <dbReference type="Proteomes" id="UP000467132"/>
    </source>
</evidence>
<dbReference type="NCBIfam" id="TIGR03831">
    <property type="entry name" value="YgiT_finger"/>
    <property type="match status" value="1"/>
</dbReference>
<proteinExistence type="predicted"/>
<evidence type="ECO:0000313" key="1">
    <source>
        <dbReference type="EMBL" id="NBI06360.1"/>
    </source>
</evidence>
<keyword evidence="2" id="KW-1185">Reference proteome</keyword>
<dbReference type="Gene3D" id="3.10.20.860">
    <property type="match status" value="1"/>
</dbReference>
<organism evidence="1 2">
    <name type="scientific">Senegalia massiliensis</name>
    <dbReference type="NCBI Taxonomy" id="1720316"/>
    <lineage>
        <taxon>Bacteria</taxon>
        <taxon>Bacillati</taxon>
        <taxon>Bacillota</taxon>
        <taxon>Clostridia</taxon>
        <taxon>Eubacteriales</taxon>
        <taxon>Clostridiaceae</taxon>
        <taxon>Senegalia</taxon>
    </lineage>
</organism>